<evidence type="ECO:0000313" key="4">
    <source>
        <dbReference type="Proteomes" id="UP000176050"/>
    </source>
</evidence>
<evidence type="ECO:0000259" key="2">
    <source>
        <dbReference type="Pfam" id="PF04235"/>
    </source>
</evidence>
<accession>A0A1D8PBB1</accession>
<reference evidence="3 4" key="1">
    <citation type="submission" date="2016-10" db="EMBL/GenBank/DDBJ databases">
        <title>Lutibacter sp. LPB0138, isolated from marine gastropod.</title>
        <authorList>
            <person name="Kim E."/>
            <person name="Yi H."/>
        </authorList>
    </citation>
    <scope>NUCLEOTIDE SEQUENCE [LARGE SCALE GENOMIC DNA]</scope>
    <source>
        <strain evidence="3 4">LPB0138</strain>
    </source>
</reference>
<dbReference type="InterPro" id="IPR052529">
    <property type="entry name" value="Bact_Transport_Assoc"/>
</dbReference>
<dbReference type="InterPro" id="IPR007349">
    <property type="entry name" value="DUF418"/>
</dbReference>
<feature type="transmembrane region" description="Helical" evidence="1">
    <location>
        <begin position="205"/>
        <end position="225"/>
    </location>
</feature>
<dbReference type="Pfam" id="PF04235">
    <property type="entry name" value="DUF418"/>
    <property type="match status" value="1"/>
</dbReference>
<protein>
    <recommendedName>
        <fullName evidence="2">DUF418 domain-containing protein</fullName>
    </recommendedName>
</protein>
<evidence type="ECO:0000313" key="3">
    <source>
        <dbReference type="EMBL" id="AOW21858.1"/>
    </source>
</evidence>
<dbReference type="OrthoDB" id="9807744at2"/>
<dbReference type="PANTHER" id="PTHR30590">
    <property type="entry name" value="INNER MEMBRANE PROTEIN"/>
    <property type="match status" value="1"/>
</dbReference>
<keyword evidence="1" id="KW-0472">Membrane</keyword>
<dbReference type="AlphaFoldDB" id="A0A1D8PBB1"/>
<evidence type="ECO:0000256" key="1">
    <source>
        <dbReference type="SAM" id="Phobius"/>
    </source>
</evidence>
<dbReference type="STRING" id="1850246.LPB138_14705"/>
<dbReference type="KEGG" id="lul:LPB138_14705"/>
<feature type="transmembrane region" description="Helical" evidence="1">
    <location>
        <begin position="12"/>
        <end position="31"/>
    </location>
</feature>
<keyword evidence="1" id="KW-1133">Transmembrane helix</keyword>
<name>A0A1D8PBB1_9FLAO</name>
<keyword evidence="1" id="KW-0812">Transmembrane</keyword>
<dbReference type="PANTHER" id="PTHR30590:SF2">
    <property type="entry name" value="INNER MEMBRANE PROTEIN"/>
    <property type="match status" value="1"/>
</dbReference>
<feature type="transmembrane region" description="Helical" evidence="1">
    <location>
        <begin position="137"/>
        <end position="156"/>
    </location>
</feature>
<gene>
    <name evidence="3" type="ORF">LPB138_14705</name>
</gene>
<proteinExistence type="predicted"/>
<organism evidence="3 4">
    <name type="scientific">Urechidicola croceus</name>
    <dbReference type="NCBI Taxonomy" id="1850246"/>
    <lineage>
        <taxon>Bacteria</taxon>
        <taxon>Pseudomonadati</taxon>
        <taxon>Bacteroidota</taxon>
        <taxon>Flavobacteriia</taxon>
        <taxon>Flavobacteriales</taxon>
        <taxon>Flavobacteriaceae</taxon>
        <taxon>Urechidicola</taxon>
    </lineage>
</organism>
<feature type="transmembrane region" description="Helical" evidence="1">
    <location>
        <begin position="356"/>
        <end position="377"/>
    </location>
</feature>
<dbReference type="RefSeq" id="WP_070238018.1">
    <property type="nucleotide sequence ID" value="NZ_CP017478.1"/>
</dbReference>
<feature type="transmembrane region" description="Helical" evidence="1">
    <location>
        <begin position="280"/>
        <end position="309"/>
    </location>
</feature>
<feature type="transmembrane region" description="Helical" evidence="1">
    <location>
        <begin position="93"/>
        <end position="110"/>
    </location>
</feature>
<feature type="domain" description="DUF418" evidence="2">
    <location>
        <begin position="227"/>
        <end position="396"/>
    </location>
</feature>
<dbReference type="EMBL" id="CP017478">
    <property type="protein sequence ID" value="AOW21858.1"/>
    <property type="molecule type" value="Genomic_DNA"/>
</dbReference>
<keyword evidence="4" id="KW-1185">Reference proteome</keyword>
<sequence>MQNNRIQVIDALRGFSLAGIVLVHMIENYLASPPPETGMQLTNQGLIDGIVQGFTTLFIQGKFFALFSFLFGVSFFIQMNNGAKRNNRFELRFLWRILLLLVIGAIHHLFYRGDILTIYALIGIFLIPFFRVNKKVILSLAIVFFLGLGRYIYFAFFGDKFIFSNIEMMGSSPEINEYFNTLKNGSLIEVFKINSTQGHLMKLDFQFGVFGRGYLTFAFFLLGLYAGKIDFFNNFKNYRKKITKGLIWSIVLFLISMGVTAGLFINMSNNGQTAVKFDNWISLLALTSYDLANIFMTFIIILSFLLIFLRTKGEKFLSKFSPYGKMALTNYILQSIIGTFILYGWGLGFIGELRHVYTFVIGLLLIVLQMIFSNWWLSKYRYGPLEWLWRSATYFKKFPFKL</sequence>
<feature type="transmembrane region" description="Helical" evidence="1">
    <location>
        <begin position="330"/>
        <end position="350"/>
    </location>
</feature>
<feature type="transmembrane region" description="Helical" evidence="1">
    <location>
        <begin position="116"/>
        <end position="132"/>
    </location>
</feature>
<dbReference type="Proteomes" id="UP000176050">
    <property type="component" value="Chromosome"/>
</dbReference>
<feature type="transmembrane region" description="Helical" evidence="1">
    <location>
        <begin position="246"/>
        <end position="268"/>
    </location>
</feature>